<dbReference type="AlphaFoldDB" id="A0AAD2VRE7"/>
<dbReference type="EMBL" id="ABEXCJ040000001">
    <property type="protein sequence ID" value="ELR5216636.1"/>
    <property type="molecule type" value="Genomic_DNA"/>
</dbReference>
<dbReference type="InterPro" id="IPR036384">
    <property type="entry name" value="Tus_sf"/>
</dbReference>
<sequence length="305" mass="35178">MTIKQDLIDTFNELESRINQFSLLILEQSKQVPFTAHVFQLPSVIKGEENNEIEQISVQTLVSHDAISETIKLINLLFLQNKSEEISNKAAIRLPGVICLQTNLQTYRNFNSLIAKINELKMHIKAIVTQVNEPHRFEFIRDSLHGLLTLNTYRTLTSLVDVDTINFGWANKKVINKVTKEAMLDRLQTSLESGRCPLHLPKEHWRLQLENEIRLIDSLPYNAVLKTQRPVKVQPIARVWDKEQQKQTQFACATPLFVFALEKTVSEIKVGELPDYHAGQIALRNRPKAKQVELLIPRLNLYIER</sequence>
<evidence type="ECO:0000256" key="3">
    <source>
        <dbReference type="ARBA" id="ARBA00023125"/>
    </source>
</evidence>
<name>A0AAD2VRE7_PRORE</name>
<reference evidence="5" key="1">
    <citation type="submission" date="2023-10" db="EMBL/GenBank/DDBJ databases">
        <authorList>
            <consortium name="Clinical and Environmental Microbiology Branch: Whole genome sequencing antimicrobial resistance pathogens in the healthcare setting"/>
        </authorList>
    </citation>
    <scope>NUCLEOTIDE SEQUENCE</scope>
    <source>
        <strain evidence="5">2020QW-00022</strain>
    </source>
</reference>
<evidence type="ECO:0000313" key="5">
    <source>
        <dbReference type="EMBL" id="ELR5216636.1"/>
    </source>
</evidence>
<gene>
    <name evidence="5" type="primary">tus</name>
    <name evidence="6" type="ORF">M0K77_001103</name>
    <name evidence="5" type="ORF">M0K77_RS05515</name>
</gene>
<dbReference type="SUPFAM" id="SSF56596">
    <property type="entry name" value="Replication terminator protein (Tus)"/>
    <property type="match status" value="1"/>
</dbReference>
<comment type="caution">
    <text evidence="5">The sequence shown here is derived from an EMBL/GenBank/DDBJ whole genome shotgun (WGS) entry which is preliminary data.</text>
</comment>
<dbReference type="Gene3D" id="3.30.54.10">
    <property type="match status" value="1"/>
</dbReference>
<evidence type="ECO:0000256" key="1">
    <source>
        <dbReference type="ARBA" id="ARBA00022490"/>
    </source>
</evidence>
<keyword evidence="1" id="KW-0963">Cytoplasm</keyword>
<evidence type="ECO:0000256" key="2">
    <source>
        <dbReference type="ARBA" id="ARBA00022705"/>
    </source>
</evidence>
<dbReference type="InterPro" id="IPR008865">
    <property type="entry name" value="DNA_replication_term_site-bd"/>
</dbReference>
<organism evidence="5">
    <name type="scientific">Providencia rettgeri</name>
    <dbReference type="NCBI Taxonomy" id="587"/>
    <lineage>
        <taxon>Bacteria</taxon>
        <taxon>Pseudomonadati</taxon>
        <taxon>Pseudomonadota</taxon>
        <taxon>Gammaproteobacteria</taxon>
        <taxon>Enterobacterales</taxon>
        <taxon>Morganellaceae</taxon>
        <taxon>Providencia</taxon>
    </lineage>
</organism>
<dbReference type="InterPro" id="IPR036381">
    <property type="entry name" value="Tus_dom1"/>
</dbReference>
<dbReference type="Gene3D" id="3.50.14.10">
    <property type="entry name" value="Replication terminator Tus, domain 1 superfamily/Replication terminator Tus"/>
    <property type="match status" value="1"/>
</dbReference>
<protein>
    <recommendedName>
        <fullName evidence="4">DNA replication terminus site-binding protein</fullName>
    </recommendedName>
</protein>
<dbReference type="NCBIfam" id="TIGR02648">
    <property type="entry name" value="rep_term_tus"/>
    <property type="match status" value="1"/>
</dbReference>
<dbReference type="GO" id="GO:0006274">
    <property type="term" value="P:DNA replication termination"/>
    <property type="evidence" value="ECO:0007669"/>
    <property type="project" value="UniProtKB-UniRule"/>
</dbReference>
<accession>A0AAD2VRE7</accession>
<proteinExistence type="predicted"/>
<dbReference type="GO" id="GO:0003677">
    <property type="term" value="F:DNA binding"/>
    <property type="evidence" value="ECO:0007669"/>
    <property type="project" value="UniProtKB-UniRule"/>
</dbReference>
<dbReference type="Pfam" id="PF05472">
    <property type="entry name" value="Ter"/>
    <property type="match status" value="1"/>
</dbReference>
<dbReference type="EMBL" id="ABEXCJ050000001">
    <property type="protein sequence ID" value="EMR4588823.1"/>
    <property type="molecule type" value="Genomic_DNA"/>
</dbReference>
<dbReference type="GO" id="GO:0005737">
    <property type="term" value="C:cytoplasm"/>
    <property type="evidence" value="ECO:0007669"/>
    <property type="project" value="InterPro"/>
</dbReference>
<evidence type="ECO:0000256" key="4">
    <source>
        <dbReference type="NCBIfam" id="TIGR02648"/>
    </source>
</evidence>
<keyword evidence="2" id="KW-0235">DNA replication</keyword>
<evidence type="ECO:0000313" key="6">
    <source>
        <dbReference type="EMBL" id="EMR4588823.1"/>
    </source>
</evidence>
<keyword evidence="3" id="KW-0238">DNA-binding</keyword>